<comment type="caution">
    <text evidence="1">The sequence shown here is derived from an EMBL/GenBank/DDBJ whole genome shotgun (WGS) entry which is preliminary data.</text>
</comment>
<evidence type="ECO:0000313" key="2">
    <source>
        <dbReference type="Proteomes" id="UP001651158"/>
    </source>
</evidence>
<dbReference type="Proteomes" id="UP001651158">
    <property type="component" value="Unassembled WGS sequence"/>
</dbReference>
<protein>
    <submittedName>
        <fullName evidence="1">Uncharacterized protein</fullName>
    </submittedName>
</protein>
<name>A0ABR4QSP0_9CEST</name>
<proteinExistence type="predicted"/>
<keyword evidence="2" id="KW-1185">Reference proteome</keyword>
<gene>
    <name evidence="1" type="ORF">TcWFU_008990</name>
</gene>
<accession>A0ABR4QSP0</accession>
<evidence type="ECO:0000313" key="1">
    <source>
        <dbReference type="EMBL" id="KAL5112848.1"/>
    </source>
</evidence>
<sequence>MTQGSHNYASHRKRTSPHRKLAILTTVLRTSTEGPHLHFLSGNAHAAPEPNGAVTCPAPYTIQSKVSHSVAVVGQTALEAAPRRARTSQWDSRGGRKLLRFTTGLTTQQMCSDHTTTEKSTLTTA</sequence>
<organism evidence="1 2">
    <name type="scientific">Taenia crassiceps</name>
    <dbReference type="NCBI Taxonomy" id="6207"/>
    <lineage>
        <taxon>Eukaryota</taxon>
        <taxon>Metazoa</taxon>
        <taxon>Spiralia</taxon>
        <taxon>Lophotrochozoa</taxon>
        <taxon>Platyhelminthes</taxon>
        <taxon>Cestoda</taxon>
        <taxon>Eucestoda</taxon>
        <taxon>Cyclophyllidea</taxon>
        <taxon>Taeniidae</taxon>
        <taxon>Taenia</taxon>
    </lineage>
</organism>
<reference evidence="1 2" key="1">
    <citation type="journal article" date="2022" name="Front. Cell. Infect. Microbiol.">
        <title>The Genomes of Two Strains of Taenia crassiceps the Animal Model for the Study of Human Cysticercosis.</title>
        <authorList>
            <person name="Bobes R.J."/>
            <person name="Estrada K."/>
            <person name="Rios-Valencia D.G."/>
            <person name="Calderon-Gallegos A."/>
            <person name="de la Torre P."/>
            <person name="Carrero J.C."/>
            <person name="Sanchez-Flores A."/>
            <person name="Laclette J.P."/>
        </authorList>
    </citation>
    <scope>NUCLEOTIDE SEQUENCE [LARGE SCALE GENOMIC DNA]</scope>
    <source>
        <strain evidence="1">WFUcys</strain>
    </source>
</reference>
<dbReference type="EMBL" id="JAKROA010000001">
    <property type="protein sequence ID" value="KAL5112848.1"/>
    <property type="molecule type" value="Genomic_DNA"/>
</dbReference>